<reference evidence="1" key="2">
    <citation type="submission" date="2025-09" db="UniProtKB">
        <authorList>
            <consortium name="Ensembl"/>
        </authorList>
    </citation>
    <scope>IDENTIFICATION</scope>
</reference>
<name>A0A8C3I431_CHRPI</name>
<protein>
    <submittedName>
        <fullName evidence="1">Uncharacterized protein</fullName>
    </submittedName>
</protein>
<dbReference type="Proteomes" id="UP000694380">
    <property type="component" value="Unplaced"/>
</dbReference>
<organism evidence="1 2">
    <name type="scientific">Chrysemys picta bellii</name>
    <name type="common">Western painted turtle</name>
    <name type="synonym">Emys bellii</name>
    <dbReference type="NCBI Taxonomy" id="8478"/>
    <lineage>
        <taxon>Eukaryota</taxon>
        <taxon>Metazoa</taxon>
        <taxon>Chordata</taxon>
        <taxon>Craniata</taxon>
        <taxon>Vertebrata</taxon>
        <taxon>Euteleostomi</taxon>
        <taxon>Archelosauria</taxon>
        <taxon>Testudinata</taxon>
        <taxon>Testudines</taxon>
        <taxon>Cryptodira</taxon>
        <taxon>Durocryptodira</taxon>
        <taxon>Testudinoidea</taxon>
        <taxon>Emydidae</taxon>
        <taxon>Chrysemys</taxon>
    </lineage>
</organism>
<dbReference type="Ensembl" id="ENSCPBT00000033145.1">
    <property type="protein sequence ID" value="ENSCPBP00000028139.1"/>
    <property type="gene ID" value="ENSCPBG00000019904.1"/>
</dbReference>
<accession>A0A8C3I431</accession>
<sequence>MAELRLTLSGCLCFGVLNLRYHETSDFQKVLSTPSPSENPSPLMCLNLNTQRSYTRGRPHYLSPPDRAGVCTTAGQDLLSTPSLWPCGFTMQGRKGSLHTPFLPCTVT</sequence>
<keyword evidence="2" id="KW-1185">Reference proteome</keyword>
<dbReference type="AlphaFoldDB" id="A0A8C3I431"/>
<reference evidence="1" key="1">
    <citation type="submission" date="2025-08" db="UniProtKB">
        <authorList>
            <consortium name="Ensembl"/>
        </authorList>
    </citation>
    <scope>IDENTIFICATION</scope>
</reference>
<proteinExistence type="predicted"/>
<evidence type="ECO:0000313" key="1">
    <source>
        <dbReference type="Ensembl" id="ENSCPBP00000028139.1"/>
    </source>
</evidence>
<evidence type="ECO:0000313" key="2">
    <source>
        <dbReference type="Proteomes" id="UP000694380"/>
    </source>
</evidence>